<evidence type="ECO:0000256" key="2">
    <source>
        <dbReference type="ARBA" id="ARBA00022840"/>
    </source>
</evidence>
<keyword evidence="2 3" id="KW-0067">ATP-binding</keyword>
<dbReference type="PROSITE" id="PS00107">
    <property type="entry name" value="PROTEIN_KINASE_ATP"/>
    <property type="match status" value="1"/>
</dbReference>
<dbReference type="InterPro" id="IPR017441">
    <property type="entry name" value="Protein_kinase_ATP_BS"/>
</dbReference>
<keyword evidence="6" id="KW-0808">Transferase</keyword>
<accession>A0A0C2CWX5</accession>
<feature type="compositionally biased region" description="Polar residues" evidence="4">
    <location>
        <begin position="1235"/>
        <end position="1249"/>
    </location>
</feature>
<evidence type="ECO:0000256" key="4">
    <source>
        <dbReference type="SAM" id="MobiDB-lite"/>
    </source>
</evidence>
<name>A0A0C2CWX5_9BACT</name>
<keyword evidence="6" id="KW-0723">Serine/threonine-protein kinase</keyword>
<dbReference type="GO" id="GO:0005737">
    <property type="term" value="C:cytoplasm"/>
    <property type="evidence" value="ECO:0007669"/>
    <property type="project" value="TreeGrafter"/>
</dbReference>
<evidence type="ECO:0000256" key="3">
    <source>
        <dbReference type="PROSITE-ProRule" id="PRU10141"/>
    </source>
</evidence>
<dbReference type="Pfam" id="PF13191">
    <property type="entry name" value="AAA_16"/>
    <property type="match status" value="1"/>
</dbReference>
<evidence type="ECO:0000259" key="5">
    <source>
        <dbReference type="PROSITE" id="PS50011"/>
    </source>
</evidence>
<comment type="caution">
    <text evidence="6">The sequence shown here is derived from an EMBL/GenBank/DDBJ whole genome shotgun (WGS) entry which is preliminary data.</text>
</comment>
<evidence type="ECO:0000256" key="1">
    <source>
        <dbReference type="ARBA" id="ARBA00022741"/>
    </source>
</evidence>
<evidence type="ECO:0000313" key="7">
    <source>
        <dbReference type="Proteomes" id="UP000031599"/>
    </source>
</evidence>
<dbReference type="Gene3D" id="1.10.510.10">
    <property type="entry name" value="Transferase(Phosphotransferase) domain 1"/>
    <property type="match status" value="1"/>
</dbReference>
<proteinExistence type="predicted"/>
<dbReference type="InterPro" id="IPR011990">
    <property type="entry name" value="TPR-like_helical_dom_sf"/>
</dbReference>
<evidence type="ECO:0000313" key="6">
    <source>
        <dbReference type="EMBL" id="KIG14125.1"/>
    </source>
</evidence>
<dbReference type="CDD" id="cd14014">
    <property type="entry name" value="STKc_PknB_like"/>
    <property type="match status" value="1"/>
</dbReference>
<feature type="region of interest" description="Disordered" evidence="4">
    <location>
        <begin position="1227"/>
        <end position="1278"/>
    </location>
</feature>
<dbReference type="GO" id="GO:0005524">
    <property type="term" value="F:ATP binding"/>
    <property type="evidence" value="ECO:0007669"/>
    <property type="project" value="UniProtKB-UniRule"/>
</dbReference>
<reference evidence="6 7" key="1">
    <citation type="submission" date="2014-12" db="EMBL/GenBank/DDBJ databases">
        <title>Genome assembly of Enhygromyxa salina DSM 15201.</title>
        <authorList>
            <person name="Sharma G."/>
            <person name="Subramanian S."/>
        </authorList>
    </citation>
    <scope>NUCLEOTIDE SEQUENCE [LARGE SCALE GENOMIC DNA]</scope>
    <source>
        <strain evidence="6 7">DSM 15201</strain>
    </source>
</reference>
<feature type="region of interest" description="Disordered" evidence="4">
    <location>
        <begin position="405"/>
        <end position="426"/>
    </location>
</feature>
<dbReference type="InterPro" id="IPR011009">
    <property type="entry name" value="Kinase-like_dom_sf"/>
</dbReference>
<feature type="binding site" evidence="3">
    <location>
        <position position="62"/>
    </location>
    <ligand>
        <name>ATP</name>
        <dbReference type="ChEBI" id="CHEBI:30616"/>
    </ligand>
</feature>
<dbReference type="SUPFAM" id="SSF52540">
    <property type="entry name" value="P-loop containing nucleoside triphosphate hydrolases"/>
    <property type="match status" value="1"/>
</dbReference>
<organism evidence="6 7">
    <name type="scientific">Enhygromyxa salina</name>
    <dbReference type="NCBI Taxonomy" id="215803"/>
    <lineage>
        <taxon>Bacteria</taxon>
        <taxon>Pseudomonadati</taxon>
        <taxon>Myxococcota</taxon>
        <taxon>Polyangia</taxon>
        <taxon>Nannocystales</taxon>
        <taxon>Nannocystaceae</taxon>
        <taxon>Enhygromyxa</taxon>
    </lineage>
</organism>
<sequence>MHTVVGADIARIAVASSGIMFAVSLEWIANRFRVLEELGHGGMGTVYRVQDTLGDERHLALKTFRSDVPITPERRLRFREEFRAMARLRHPNTVEVYDCGFLDGQTEYLTMELVPGRELSQMLVSGGLEFQTIYALTLQLLLALEFIHSRLYVHRDIKPSNLRVRDDGTLKVMDFGLMEWLGSRSTLSAIGTAAYMAPEAVVGGALDTSADLYSVGCVLFEMTTGRPPFLGTTSETLRAHINETPASLRQYRSDAPPELEAIVRRLLAKDVHERYASAAEVADDVARLAGAHHIRENLARNTSYLISDLMVGREREFAHLEQLAADAARGQARSLFIGGPAGVGKSRLMQETLIQAKLRGAQVVHVQCKPSTGPYESFATALRPLLSLSAPDQFSRHLSVSNRLDGAASHGSEPGHGPDDSSPSFDKHELAADVTSWLLAVAAKTPMVLAIEDLQWCDLPSLDLLNHCLRHMRSSRVLCVATLRSDEASLDSPLWFTVQDGQTEHLELEAFDKGQVRRLVESMLHELRVTDAFIEALFHATAGNAFFVTEVMRDLMEQGVLVATEAGWSLPTNWEPRSLPNSIDVVVLERLGRLSQSALELARVAAVLGSSLDRESLLALSGVDEDRLFGDVEALTERWFLTREDRRYVFPHERVREVLYDDIPAAARQDLHRRCGEYLERRHADQLDAQLAALAYHFTRGGAPGKALEYTLRAGDAAKRSGAESLAIEYWSRALELLETDSPDGPNRADADALAFDLSARIAENALVLWPSMAFAAAARCREALESRGNIDKVCALLKKVVAGFGRLPASARDRAIANMTKPQPYRHQRAPSRRRLRLPPPISSWAPKVLESYVLGCVAAGMAGEPARGLPLGERALGLLPFKRTPLEGAMATALAGCLQAAGHLDAMGDVLVRARKFLFNTDLSGNSVAMSARVGAAVFSNCMVFQGRRFDPQMVEYGLWAVDAIQKPDFYNQVWASPCLWYAWTGRQEQAEELLARIAGNCRKIGSPPYPWALYLRPYLAWQQGAFDEAQALVGSALRYPQIDRMMLAREYACVLEGHIHLAMDEFDQAHASFAAVEHRARKVGMDLVVLLALNGRAELLTRLGEFELARAALDQVLAGTASGPTRNPLQHAIATRLSADLLIRTGEFTAAEAALRRATSILSTPEQDNRIEQGRLLRGAAELALARGDAPEALAALVRAEACFGALGNKYMVRVTHARRISAGLASERDPATQTPMPDQHQSTPDADTADIKNETLVDERTTSPQVLLSASEVG</sequence>
<dbReference type="Gene3D" id="3.30.200.20">
    <property type="entry name" value="Phosphorylase Kinase, domain 1"/>
    <property type="match status" value="1"/>
</dbReference>
<dbReference type="SUPFAM" id="SSF48452">
    <property type="entry name" value="TPR-like"/>
    <property type="match status" value="1"/>
</dbReference>
<dbReference type="InterPro" id="IPR041664">
    <property type="entry name" value="AAA_16"/>
</dbReference>
<keyword evidence="1 3" id="KW-0547">Nucleotide-binding</keyword>
<dbReference type="Proteomes" id="UP000031599">
    <property type="component" value="Unassembled WGS sequence"/>
</dbReference>
<dbReference type="Gene3D" id="3.40.50.300">
    <property type="entry name" value="P-loop containing nucleotide triphosphate hydrolases"/>
    <property type="match status" value="1"/>
</dbReference>
<feature type="compositionally biased region" description="Basic and acidic residues" evidence="4">
    <location>
        <begin position="1253"/>
        <end position="1265"/>
    </location>
</feature>
<gene>
    <name evidence="6" type="ORF">DB30_07121</name>
</gene>
<dbReference type="PROSITE" id="PS50011">
    <property type="entry name" value="PROTEIN_KINASE_DOM"/>
    <property type="match status" value="1"/>
</dbReference>
<dbReference type="SMART" id="SM00220">
    <property type="entry name" value="S_TKc"/>
    <property type="match status" value="1"/>
</dbReference>
<dbReference type="InterPro" id="IPR027417">
    <property type="entry name" value="P-loop_NTPase"/>
</dbReference>
<dbReference type="Pfam" id="PF00069">
    <property type="entry name" value="Pkinase"/>
    <property type="match status" value="1"/>
</dbReference>
<dbReference type="EMBL" id="JMCC02000079">
    <property type="protein sequence ID" value="KIG14125.1"/>
    <property type="molecule type" value="Genomic_DNA"/>
</dbReference>
<dbReference type="PANTHER" id="PTHR16305">
    <property type="entry name" value="TESTICULAR SOLUBLE ADENYLYL CYCLASE"/>
    <property type="match status" value="1"/>
</dbReference>
<dbReference type="Gene3D" id="1.25.40.10">
    <property type="entry name" value="Tetratricopeptide repeat domain"/>
    <property type="match status" value="1"/>
</dbReference>
<feature type="domain" description="Protein kinase" evidence="5">
    <location>
        <begin position="32"/>
        <end position="288"/>
    </location>
</feature>
<dbReference type="SUPFAM" id="SSF56112">
    <property type="entry name" value="Protein kinase-like (PK-like)"/>
    <property type="match status" value="1"/>
</dbReference>
<dbReference type="AlphaFoldDB" id="A0A0C2CWX5"/>
<keyword evidence="6" id="KW-0418">Kinase</keyword>
<dbReference type="GO" id="GO:0004016">
    <property type="term" value="F:adenylate cyclase activity"/>
    <property type="evidence" value="ECO:0007669"/>
    <property type="project" value="TreeGrafter"/>
</dbReference>
<dbReference type="GO" id="GO:0004674">
    <property type="term" value="F:protein serine/threonine kinase activity"/>
    <property type="evidence" value="ECO:0007669"/>
    <property type="project" value="UniProtKB-KW"/>
</dbReference>
<dbReference type="PANTHER" id="PTHR16305:SF35">
    <property type="entry name" value="TRANSCRIPTIONAL ACTIVATOR DOMAIN"/>
    <property type="match status" value="1"/>
</dbReference>
<dbReference type="InterPro" id="IPR000719">
    <property type="entry name" value="Prot_kinase_dom"/>
</dbReference>
<protein>
    <submittedName>
        <fullName evidence="6">Serine/threonine protein kinase PrkC, regulator of stationary phase</fullName>
    </submittedName>
</protein>